<evidence type="ECO:0000313" key="2">
    <source>
        <dbReference type="Proteomes" id="UP001596378"/>
    </source>
</evidence>
<evidence type="ECO:0000313" key="1">
    <source>
        <dbReference type="EMBL" id="MFC7153067.1"/>
    </source>
</evidence>
<gene>
    <name evidence="1" type="ORF">ACFQMJ_31395</name>
</gene>
<proteinExistence type="predicted"/>
<name>A0ABW2FIS8_9BACL</name>
<comment type="caution">
    <text evidence="1">The sequence shown here is derived from an EMBL/GenBank/DDBJ whole genome shotgun (WGS) entry which is preliminary data.</text>
</comment>
<dbReference type="EMBL" id="JBHTAI010000029">
    <property type="protein sequence ID" value="MFC7153067.1"/>
    <property type="molecule type" value="Genomic_DNA"/>
</dbReference>
<dbReference type="Proteomes" id="UP001596378">
    <property type="component" value="Unassembled WGS sequence"/>
</dbReference>
<reference evidence="2" key="1">
    <citation type="journal article" date="2019" name="Int. J. Syst. Evol. Microbiol.">
        <title>The Global Catalogue of Microorganisms (GCM) 10K type strain sequencing project: providing services to taxonomists for standard genome sequencing and annotation.</title>
        <authorList>
            <consortium name="The Broad Institute Genomics Platform"/>
            <consortium name="The Broad Institute Genome Sequencing Center for Infectious Disease"/>
            <person name="Wu L."/>
            <person name="Ma J."/>
        </authorList>
    </citation>
    <scope>NUCLEOTIDE SEQUENCE [LARGE SCALE GENOMIC DNA]</scope>
    <source>
        <strain evidence="2">KCTC 12907</strain>
    </source>
</reference>
<keyword evidence="2" id="KW-1185">Reference proteome</keyword>
<accession>A0ABW2FIS8</accession>
<protein>
    <submittedName>
        <fullName evidence="1">Uncharacterized protein</fullName>
    </submittedName>
</protein>
<dbReference type="RefSeq" id="WP_378050090.1">
    <property type="nucleotide sequence ID" value="NZ_JBHMDN010000024.1"/>
</dbReference>
<organism evidence="1 2">
    <name type="scientific">Cohnella cellulosilytica</name>
    <dbReference type="NCBI Taxonomy" id="986710"/>
    <lineage>
        <taxon>Bacteria</taxon>
        <taxon>Bacillati</taxon>
        <taxon>Bacillota</taxon>
        <taxon>Bacilli</taxon>
        <taxon>Bacillales</taxon>
        <taxon>Paenibacillaceae</taxon>
        <taxon>Cohnella</taxon>
    </lineage>
</organism>
<sequence>MEHIFDFVQLVLSIGLISSVLILPFDSLSIRAVRWSDGAVAAGLMSFISVRQLQFNRIQRWIARIARRKEAPDEDAIGLSPH</sequence>